<dbReference type="InterPro" id="IPR042099">
    <property type="entry name" value="ANL_N_sf"/>
</dbReference>
<dbReference type="Pfam" id="PF00501">
    <property type="entry name" value="AMP-binding"/>
    <property type="match status" value="1"/>
</dbReference>
<dbReference type="Gene3D" id="3.30.300.30">
    <property type="match status" value="1"/>
</dbReference>
<dbReference type="PROSITE" id="PS00455">
    <property type="entry name" value="AMP_BINDING"/>
    <property type="match status" value="1"/>
</dbReference>
<protein>
    <submittedName>
        <fullName evidence="2">AMP-binding protein</fullName>
    </submittedName>
</protein>
<organism evidence="2 3">
    <name type="scientific">Pelomonas margarita</name>
    <dbReference type="NCBI Taxonomy" id="3299031"/>
    <lineage>
        <taxon>Bacteria</taxon>
        <taxon>Pseudomonadati</taxon>
        <taxon>Pseudomonadota</taxon>
        <taxon>Betaproteobacteria</taxon>
        <taxon>Burkholderiales</taxon>
        <taxon>Sphaerotilaceae</taxon>
        <taxon>Roseateles</taxon>
    </lineage>
</organism>
<evidence type="ECO:0000313" key="2">
    <source>
        <dbReference type="EMBL" id="MFG6439810.1"/>
    </source>
</evidence>
<dbReference type="InterPro" id="IPR020845">
    <property type="entry name" value="AMP-binding_CS"/>
</dbReference>
<dbReference type="InterPro" id="IPR050237">
    <property type="entry name" value="ATP-dep_AMP-bd_enzyme"/>
</dbReference>
<dbReference type="Gene3D" id="3.40.50.12780">
    <property type="entry name" value="N-terminal domain of ligase-like"/>
    <property type="match status" value="1"/>
</dbReference>
<proteinExistence type="predicted"/>
<gene>
    <name evidence="2" type="ORF">ACG0Z3_03880</name>
</gene>
<dbReference type="EMBL" id="JBIGHW010000002">
    <property type="protein sequence ID" value="MFG6439810.1"/>
    <property type="molecule type" value="Genomic_DNA"/>
</dbReference>
<dbReference type="PANTHER" id="PTHR43767">
    <property type="entry name" value="LONG-CHAIN-FATTY-ACID--COA LIGASE"/>
    <property type="match status" value="1"/>
</dbReference>
<accession>A0ABW7FGE4</accession>
<comment type="caution">
    <text evidence="2">The sequence shown here is derived from an EMBL/GenBank/DDBJ whole genome shotgun (WGS) entry which is preliminary data.</text>
</comment>
<reference evidence="2 3" key="1">
    <citation type="submission" date="2024-08" db="EMBL/GenBank/DDBJ databases">
        <authorList>
            <person name="Lu H."/>
        </authorList>
    </citation>
    <scope>NUCLEOTIDE SEQUENCE [LARGE SCALE GENOMIC DNA]</scope>
    <source>
        <strain evidence="2 3">LKC17W</strain>
    </source>
</reference>
<evidence type="ECO:0000259" key="1">
    <source>
        <dbReference type="Pfam" id="PF00501"/>
    </source>
</evidence>
<name>A0ABW7FGE4_9BURK</name>
<dbReference type="RefSeq" id="WP_394395493.1">
    <property type="nucleotide sequence ID" value="NZ_JBIGHW010000002.1"/>
</dbReference>
<feature type="domain" description="AMP-dependent synthetase/ligase" evidence="1">
    <location>
        <begin position="32"/>
        <end position="383"/>
    </location>
</feature>
<dbReference type="Proteomes" id="UP001606301">
    <property type="component" value="Unassembled WGS sequence"/>
</dbReference>
<dbReference type="SUPFAM" id="SSF56801">
    <property type="entry name" value="Acetyl-CoA synthetase-like"/>
    <property type="match status" value="1"/>
</dbReference>
<sequence length="520" mass="55729">MVQPPLPHDSAGAGVPISNVRHVPLHAHSLLRHAASVHADATITSVSLSGLATRMSYAQLEDRALQHARQLRALGVGTGDVVVNMGVSSAEQLAWLYGALSIGATTHLMNPLLLPEQVLQLIAAAHPSVLLHDTATAQIASAVPAVVHAIPHLNMDAPPKAPAWGPQGSRAASTFSEESPAIVCYSSGTTGLPKAAQYTHRSTVLHAWGCALPDAMALTARDRVLPLMQMFHATAWGAPFVSPLVGASLILVPPSRDPKQWYEWIEAHEATVLGAVTAHWMALVQYMQANKLRFSTLLRTVVGGTRLPEAVARVIAEGLGVEVRHAWGMTETSPLATMERYASNANLLRHGKPVFGVELRVGNECAGARSQRLDELQVRGHWVAHRGDGDWLQTGDWAALHADGHLEVIDRMEDALNGDASLISSALVEFHARRVPGAADAALVKMDSSETVLAWVRHPQADEATVTLALRQMLAEAFGGWTPDHLMAVDALPYTHSAKVQKNQLKPVLAQRLRANAAAH</sequence>
<dbReference type="InterPro" id="IPR000873">
    <property type="entry name" value="AMP-dep_synth/lig_dom"/>
</dbReference>
<keyword evidence="3" id="KW-1185">Reference proteome</keyword>
<dbReference type="PANTHER" id="PTHR43767:SF11">
    <property type="entry name" value="MEDIUM-CHAIN-FATTY-ACID--COA LIGASE"/>
    <property type="match status" value="1"/>
</dbReference>
<dbReference type="InterPro" id="IPR045851">
    <property type="entry name" value="AMP-bd_C_sf"/>
</dbReference>
<evidence type="ECO:0000313" key="3">
    <source>
        <dbReference type="Proteomes" id="UP001606301"/>
    </source>
</evidence>